<evidence type="ECO:0000256" key="5">
    <source>
        <dbReference type="PIRSR" id="PIRSR000185-2"/>
    </source>
</evidence>
<dbReference type="PANTHER" id="PTHR11606">
    <property type="entry name" value="GLUTAMATE DEHYDROGENASE"/>
    <property type="match status" value="1"/>
</dbReference>
<dbReference type="SMART" id="SM00839">
    <property type="entry name" value="ELFV_dehydrog"/>
    <property type="match status" value="1"/>
</dbReference>
<dbReference type="Gene3D" id="3.40.50.10860">
    <property type="entry name" value="Leucine Dehydrogenase, chain A, domain 1"/>
    <property type="match status" value="1"/>
</dbReference>
<dbReference type="InterPro" id="IPR006097">
    <property type="entry name" value="Glu/Leu/Phe/Val/Trp_DH_dimer"/>
</dbReference>
<evidence type="ECO:0000313" key="9">
    <source>
        <dbReference type="EMBL" id="MBI5170895.1"/>
    </source>
</evidence>
<feature type="binding site" evidence="5">
    <location>
        <position position="195"/>
    </location>
    <ligand>
        <name>NAD(+)</name>
        <dbReference type="ChEBI" id="CHEBI:57540"/>
    </ligand>
</feature>
<dbReference type="Pfam" id="PF02812">
    <property type="entry name" value="ELFV_dehydrog_N"/>
    <property type="match status" value="1"/>
</dbReference>
<evidence type="ECO:0000313" key="10">
    <source>
        <dbReference type="Proteomes" id="UP000696931"/>
    </source>
</evidence>
<feature type="binding site" evidence="5">
    <location>
        <position position="75"/>
    </location>
    <ligand>
        <name>substrate</name>
    </ligand>
</feature>
<dbReference type="EMBL" id="JACRIW010000112">
    <property type="protein sequence ID" value="MBI5170895.1"/>
    <property type="molecule type" value="Genomic_DNA"/>
</dbReference>
<dbReference type="InterPro" id="IPR046346">
    <property type="entry name" value="Aminoacid_DH-like_N_sf"/>
</dbReference>
<evidence type="ECO:0000256" key="1">
    <source>
        <dbReference type="ARBA" id="ARBA00006382"/>
    </source>
</evidence>
<dbReference type="Pfam" id="PF00208">
    <property type="entry name" value="ELFV_dehydrog"/>
    <property type="match status" value="1"/>
</dbReference>
<reference evidence="9" key="1">
    <citation type="submission" date="2020-07" db="EMBL/GenBank/DDBJ databases">
        <title>Huge and variable diversity of episymbiotic CPR bacteria and DPANN archaea in groundwater ecosystems.</title>
        <authorList>
            <person name="He C.Y."/>
            <person name="Keren R."/>
            <person name="Whittaker M."/>
            <person name="Farag I.F."/>
            <person name="Doudna J."/>
            <person name="Cate J.H.D."/>
            <person name="Banfield J.F."/>
        </authorList>
    </citation>
    <scope>NUCLEOTIDE SEQUENCE</scope>
    <source>
        <strain evidence="9">NC_groundwater_1813_Pr3_B-0.1um_71_17</strain>
    </source>
</reference>
<evidence type="ECO:0000256" key="6">
    <source>
        <dbReference type="PIRSR" id="PIRSR000185-3"/>
    </source>
</evidence>
<keyword evidence="5" id="KW-0520">NAD</keyword>
<dbReference type="InterPro" id="IPR036291">
    <property type="entry name" value="NAD(P)-bd_dom_sf"/>
</dbReference>
<evidence type="ECO:0000256" key="7">
    <source>
        <dbReference type="RuleBase" id="RU004417"/>
    </source>
</evidence>
<dbReference type="GO" id="GO:0000166">
    <property type="term" value="F:nucleotide binding"/>
    <property type="evidence" value="ECO:0007669"/>
    <property type="project" value="UniProtKB-KW"/>
</dbReference>
<comment type="caution">
    <text evidence="9">The sequence shown here is derived from an EMBL/GenBank/DDBJ whole genome shotgun (WGS) entry which is preliminary data.</text>
</comment>
<gene>
    <name evidence="9" type="ORF">HZA61_15505</name>
</gene>
<dbReference type="Gene3D" id="3.40.50.720">
    <property type="entry name" value="NAD(P)-binding Rossmann-like Domain"/>
    <property type="match status" value="1"/>
</dbReference>
<evidence type="ECO:0000256" key="4">
    <source>
        <dbReference type="PIRSR" id="PIRSR000185-1"/>
    </source>
</evidence>
<dbReference type="InterPro" id="IPR014362">
    <property type="entry name" value="Glu_DH"/>
</dbReference>
<dbReference type="PRINTS" id="PR00082">
    <property type="entry name" value="GLFDHDRGNASE"/>
</dbReference>
<dbReference type="PANTHER" id="PTHR11606:SF13">
    <property type="entry name" value="GLUTAMATE DEHYDROGENASE 1, MITOCHONDRIAL"/>
    <property type="match status" value="1"/>
</dbReference>
<dbReference type="SUPFAM" id="SSF53223">
    <property type="entry name" value="Aminoacid dehydrogenase-like, N-terminal domain"/>
    <property type="match status" value="1"/>
</dbReference>
<feature type="site" description="Important for catalysis" evidence="6">
    <location>
        <position position="151"/>
    </location>
</feature>
<protein>
    <recommendedName>
        <fullName evidence="3">Glutamate dehydrogenase</fullName>
    </recommendedName>
</protein>
<dbReference type="InterPro" id="IPR006095">
    <property type="entry name" value="Glu/Leu/Phe/Val/Trp_DH"/>
</dbReference>
<feature type="active site" description="Proton donor" evidence="4">
    <location>
        <position position="111"/>
    </location>
</feature>
<organism evidence="9 10">
    <name type="scientific">Eiseniibacteriota bacterium</name>
    <dbReference type="NCBI Taxonomy" id="2212470"/>
    <lineage>
        <taxon>Bacteria</taxon>
        <taxon>Candidatus Eiseniibacteriota</taxon>
    </lineage>
</organism>
<dbReference type="PROSITE" id="PS00074">
    <property type="entry name" value="GLFV_DEHYDROGENASE"/>
    <property type="match status" value="1"/>
</dbReference>
<evidence type="ECO:0000256" key="3">
    <source>
        <dbReference type="PIRNR" id="PIRNR000185"/>
    </source>
</evidence>
<dbReference type="GO" id="GO:0006538">
    <property type="term" value="P:L-glutamate catabolic process"/>
    <property type="evidence" value="ECO:0007669"/>
    <property type="project" value="TreeGrafter"/>
</dbReference>
<feature type="domain" description="Glutamate/phenylalanine/leucine/valine/L-tryptophan dehydrogenase C-terminal" evidence="8">
    <location>
        <begin position="188"/>
        <end position="418"/>
    </location>
</feature>
<proteinExistence type="inferred from homology"/>
<dbReference type="AlphaFoldDB" id="A0A933SFS3"/>
<sequence length="421" mass="45615">MAAAGANSQLNPLENAKRQFDEAAAKLGLAEGAKEMLKKPRRTTIQHLPVVMDDGSIQVFTGYRCQHSIVRGPAKGGIRFHQDVTIEEVEALASWMTWKCAVADIPFGGGKGGIVVDPRKLSKGELERLTRRYAADLSDIFGPDSDVPAPDVNTGEREMAWFVDTYSMHSRKTEYAVVTGKPLEVGGSAGRREATGRGVMICIEQMCKHLNIPLKGARVAVQGFGNVGGVSADLLVKDCGAKIVAASDVSGAIHNPDGLDVPALLKYVAEKKGVAGFPGGQPLTTSILEYDCDILVPAALENQITAENAARIKAKIIGEGANGPTTPDADKILEAKGCWVIPDILCNSGGVTVSYFEWVQNRMGFYWPEHEVNDRLREKLELAFADVVKVAVEEKVSMRIAAYMVAIKRVWRVYELRGMYA</sequence>
<keyword evidence="5" id="KW-0547">Nucleotide-binding</keyword>
<dbReference type="SUPFAM" id="SSF51735">
    <property type="entry name" value="NAD(P)-binding Rossmann-fold domains"/>
    <property type="match status" value="1"/>
</dbReference>
<dbReference type="InterPro" id="IPR033922">
    <property type="entry name" value="NAD_bind_Glu_DH"/>
</dbReference>
<name>A0A933SFS3_UNCEI</name>
<evidence type="ECO:0000259" key="8">
    <source>
        <dbReference type="SMART" id="SM00839"/>
    </source>
</evidence>
<feature type="binding site" evidence="5">
    <location>
        <position position="226"/>
    </location>
    <ligand>
        <name>NAD(+)</name>
        <dbReference type="ChEBI" id="CHEBI:57540"/>
    </ligand>
</feature>
<dbReference type="PIRSF" id="PIRSF000185">
    <property type="entry name" value="Glu_DH"/>
    <property type="match status" value="1"/>
</dbReference>
<feature type="binding site" evidence="5">
    <location>
        <position position="99"/>
    </location>
    <ligand>
        <name>substrate</name>
    </ligand>
</feature>
<accession>A0A933SFS3</accession>
<dbReference type="InterPro" id="IPR033524">
    <property type="entry name" value="Glu/Leu/Phe/Val_DH_AS"/>
</dbReference>
<dbReference type="Proteomes" id="UP000696931">
    <property type="component" value="Unassembled WGS sequence"/>
</dbReference>
<evidence type="ECO:0000256" key="2">
    <source>
        <dbReference type="ARBA" id="ARBA00023002"/>
    </source>
</evidence>
<dbReference type="CDD" id="cd01076">
    <property type="entry name" value="NAD_bind_1_Glu_DH"/>
    <property type="match status" value="1"/>
</dbReference>
<dbReference type="GO" id="GO:0004352">
    <property type="term" value="F:glutamate dehydrogenase (NAD+) activity"/>
    <property type="evidence" value="ECO:0007669"/>
    <property type="project" value="TreeGrafter"/>
</dbReference>
<dbReference type="FunFam" id="3.40.50.10860:FF:000003">
    <property type="entry name" value="Glutamate dehydrogenase"/>
    <property type="match status" value="1"/>
</dbReference>
<keyword evidence="2 3" id="KW-0560">Oxidoreductase</keyword>
<dbReference type="InterPro" id="IPR006096">
    <property type="entry name" value="Glu/Leu/Phe/Val/Trp_DH_C"/>
</dbReference>
<comment type="similarity">
    <text evidence="1 3 7">Belongs to the Glu/Leu/Phe/Val dehydrogenases family.</text>
</comment>
<feature type="binding site" evidence="5">
    <location>
        <position position="354"/>
    </location>
    <ligand>
        <name>substrate</name>
    </ligand>
</feature>